<organism evidence="8 9">
    <name type="scientific">Asticcacaulis taihuensis</name>
    <dbReference type="NCBI Taxonomy" id="260084"/>
    <lineage>
        <taxon>Bacteria</taxon>
        <taxon>Pseudomonadati</taxon>
        <taxon>Pseudomonadota</taxon>
        <taxon>Alphaproteobacteria</taxon>
        <taxon>Caulobacterales</taxon>
        <taxon>Caulobacteraceae</taxon>
        <taxon>Asticcacaulis</taxon>
    </lineage>
</organism>
<evidence type="ECO:0000256" key="5">
    <source>
        <dbReference type="SAM" id="MobiDB-lite"/>
    </source>
</evidence>
<dbReference type="SUPFAM" id="SSF88946">
    <property type="entry name" value="Sigma2 domain of RNA polymerase sigma factors"/>
    <property type="match status" value="1"/>
</dbReference>
<dbReference type="PANTHER" id="PTHR43133:SF25">
    <property type="entry name" value="RNA POLYMERASE SIGMA FACTOR RFAY-RELATED"/>
    <property type="match status" value="1"/>
</dbReference>
<dbReference type="InterPro" id="IPR013249">
    <property type="entry name" value="RNA_pol_sigma70_r4_t2"/>
</dbReference>
<dbReference type="OrthoDB" id="9803470at2"/>
<dbReference type="EMBL" id="FMTS01000002">
    <property type="protein sequence ID" value="SCW52988.1"/>
    <property type="molecule type" value="Genomic_DNA"/>
</dbReference>
<feature type="region of interest" description="Disordered" evidence="5">
    <location>
        <begin position="197"/>
        <end position="229"/>
    </location>
</feature>
<evidence type="ECO:0000256" key="2">
    <source>
        <dbReference type="ARBA" id="ARBA00023015"/>
    </source>
</evidence>
<keyword evidence="9" id="KW-1185">Reference proteome</keyword>
<keyword evidence="2" id="KW-0805">Transcription regulation</keyword>
<evidence type="ECO:0000256" key="1">
    <source>
        <dbReference type="ARBA" id="ARBA00010641"/>
    </source>
</evidence>
<dbReference type="GO" id="GO:0016987">
    <property type="term" value="F:sigma factor activity"/>
    <property type="evidence" value="ECO:0007669"/>
    <property type="project" value="UniProtKB-KW"/>
</dbReference>
<dbReference type="Proteomes" id="UP000199150">
    <property type="component" value="Unassembled WGS sequence"/>
</dbReference>
<dbReference type="STRING" id="260084.SAMN02927928_1654"/>
<dbReference type="GO" id="GO:0006352">
    <property type="term" value="P:DNA-templated transcription initiation"/>
    <property type="evidence" value="ECO:0007669"/>
    <property type="project" value="InterPro"/>
</dbReference>
<proteinExistence type="inferred from homology"/>
<dbReference type="InterPro" id="IPR039425">
    <property type="entry name" value="RNA_pol_sigma-70-like"/>
</dbReference>
<dbReference type="InterPro" id="IPR014284">
    <property type="entry name" value="RNA_pol_sigma-70_dom"/>
</dbReference>
<name>A0A1G4R846_9CAUL</name>
<evidence type="ECO:0000259" key="6">
    <source>
        <dbReference type="Pfam" id="PF04542"/>
    </source>
</evidence>
<dbReference type="Pfam" id="PF04542">
    <property type="entry name" value="Sigma70_r2"/>
    <property type="match status" value="1"/>
</dbReference>
<dbReference type="CDD" id="cd06171">
    <property type="entry name" value="Sigma70_r4"/>
    <property type="match status" value="1"/>
</dbReference>
<dbReference type="InterPro" id="IPR013325">
    <property type="entry name" value="RNA_pol_sigma_r2"/>
</dbReference>
<dbReference type="NCBIfam" id="TIGR02937">
    <property type="entry name" value="sigma70-ECF"/>
    <property type="match status" value="1"/>
</dbReference>
<keyword evidence="4" id="KW-0804">Transcription</keyword>
<dbReference type="RefSeq" id="WP_090646325.1">
    <property type="nucleotide sequence ID" value="NZ_CBCRYE010000004.1"/>
</dbReference>
<evidence type="ECO:0000259" key="7">
    <source>
        <dbReference type="Pfam" id="PF08281"/>
    </source>
</evidence>
<dbReference type="Pfam" id="PF08281">
    <property type="entry name" value="Sigma70_r4_2"/>
    <property type="match status" value="1"/>
</dbReference>
<dbReference type="AlphaFoldDB" id="A0A1G4R846"/>
<protein>
    <submittedName>
        <fullName evidence="8">RNA polymerase sigma-70 factor, ECF subfamily</fullName>
    </submittedName>
</protein>
<feature type="compositionally biased region" description="Basic and acidic residues" evidence="5">
    <location>
        <begin position="13"/>
        <end position="23"/>
    </location>
</feature>
<evidence type="ECO:0000256" key="4">
    <source>
        <dbReference type="ARBA" id="ARBA00023163"/>
    </source>
</evidence>
<dbReference type="InterPro" id="IPR013324">
    <property type="entry name" value="RNA_pol_sigma_r3/r4-like"/>
</dbReference>
<gene>
    <name evidence="8" type="ORF">SAMN02927928_1654</name>
</gene>
<dbReference type="Gene3D" id="1.10.1740.10">
    <property type="match status" value="1"/>
</dbReference>
<evidence type="ECO:0000256" key="3">
    <source>
        <dbReference type="ARBA" id="ARBA00023082"/>
    </source>
</evidence>
<evidence type="ECO:0000313" key="9">
    <source>
        <dbReference type="Proteomes" id="UP000199150"/>
    </source>
</evidence>
<evidence type="ECO:0000313" key="8">
    <source>
        <dbReference type="EMBL" id="SCW52988.1"/>
    </source>
</evidence>
<dbReference type="GO" id="GO:0003677">
    <property type="term" value="F:DNA binding"/>
    <property type="evidence" value="ECO:0007669"/>
    <property type="project" value="InterPro"/>
</dbReference>
<sequence>MRVDVNDWCQNRDQADKPTRDTTADVTSVSHGSPDTFRDAIIALIPALRIQAATRVRSRSEADDLVQETLTRAWCYRGSFQEGSNLKAWLCKIMQNCFYHDLSRQRDTVADVEGRWAAMLSVAPSQEWRLQYNDMLSALDHLPPDARAALVLIGASGCSYEEAAELANCPVGTLKSRVNRAREKLASLIDNGVDIHSAKFTGTPPTPPAPAHRPFRAQAVDPNLQPSGE</sequence>
<dbReference type="InterPro" id="IPR036388">
    <property type="entry name" value="WH-like_DNA-bd_sf"/>
</dbReference>
<feature type="domain" description="RNA polymerase sigma factor 70 region 4 type 2" evidence="7">
    <location>
        <begin position="134"/>
        <end position="185"/>
    </location>
</feature>
<dbReference type="SUPFAM" id="SSF88659">
    <property type="entry name" value="Sigma3 and sigma4 domains of RNA polymerase sigma factors"/>
    <property type="match status" value="1"/>
</dbReference>
<dbReference type="Gene3D" id="1.10.10.10">
    <property type="entry name" value="Winged helix-like DNA-binding domain superfamily/Winged helix DNA-binding domain"/>
    <property type="match status" value="1"/>
</dbReference>
<reference evidence="9" key="1">
    <citation type="submission" date="2016-10" db="EMBL/GenBank/DDBJ databases">
        <authorList>
            <person name="Varghese N."/>
            <person name="Submissions S."/>
        </authorList>
    </citation>
    <scope>NUCLEOTIDE SEQUENCE [LARGE SCALE GENOMIC DNA]</scope>
    <source>
        <strain evidence="9">CGMCC 1.3431</strain>
    </source>
</reference>
<keyword evidence="3" id="KW-0731">Sigma factor</keyword>
<accession>A0A1G4R846</accession>
<dbReference type="PANTHER" id="PTHR43133">
    <property type="entry name" value="RNA POLYMERASE ECF-TYPE SIGMA FACTO"/>
    <property type="match status" value="1"/>
</dbReference>
<feature type="domain" description="RNA polymerase sigma-70 region 2" evidence="6">
    <location>
        <begin position="48"/>
        <end position="106"/>
    </location>
</feature>
<dbReference type="InterPro" id="IPR007627">
    <property type="entry name" value="RNA_pol_sigma70_r2"/>
</dbReference>
<comment type="similarity">
    <text evidence="1">Belongs to the sigma-70 factor family. ECF subfamily.</text>
</comment>
<feature type="region of interest" description="Disordered" evidence="5">
    <location>
        <begin position="11"/>
        <end position="31"/>
    </location>
</feature>